<dbReference type="PRINTS" id="PR00111">
    <property type="entry name" value="ABHYDROLASE"/>
</dbReference>
<accession>A0ABW3GEB5</accession>
<comment type="subcellular location">
    <subcellularLocation>
        <location evidence="2 8">Cytoplasm</location>
    </subcellularLocation>
</comment>
<evidence type="ECO:0000256" key="4">
    <source>
        <dbReference type="ARBA" id="ARBA00022438"/>
    </source>
</evidence>
<dbReference type="Gene3D" id="3.40.50.1820">
    <property type="entry name" value="alpha/beta hydrolase"/>
    <property type="match status" value="1"/>
</dbReference>
<reference evidence="12" key="1">
    <citation type="journal article" date="2019" name="Int. J. Syst. Evol. Microbiol.">
        <title>The Global Catalogue of Microorganisms (GCM) 10K type strain sequencing project: providing services to taxonomists for standard genome sequencing and annotation.</title>
        <authorList>
            <consortium name="The Broad Institute Genomics Platform"/>
            <consortium name="The Broad Institute Genome Sequencing Center for Infectious Disease"/>
            <person name="Wu L."/>
            <person name="Ma J."/>
        </authorList>
    </citation>
    <scope>NUCLEOTIDE SEQUENCE [LARGE SCALE GENOMIC DNA]</scope>
    <source>
        <strain evidence="12">CCUG 50873</strain>
    </source>
</reference>
<comment type="caution">
    <text evidence="11">The sequence shown here is derived from an EMBL/GenBank/DDBJ whole genome shotgun (WGS) entry which is preliminary data.</text>
</comment>
<keyword evidence="12" id="KW-1185">Reference proteome</keyword>
<dbReference type="InterPro" id="IPR002410">
    <property type="entry name" value="Peptidase_S33"/>
</dbReference>
<evidence type="ECO:0000256" key="7">
    <source>
        <dbReference type="ARBA" id="ARBA00022801"/>
    </source>
</evidence>
<dbReference type="SUPFAM" id="SSF53474">
    <property type="entry name" value="alpha/beta-Hydrolases"/>
    <property type="match status" value="1"/>
</dbReference>
<dbReference type="PANTHER" id="PTHR43722:SF1">
    <property type="entry name" value="PROLINE IMINOPEPTIDASE"/>
    <property type="match status" value="1"/>
</dbReference>
<comment type="catalytic activity">
    <reaction evidence="1 8 9">
        <text>Release of N-terminal proline from a peptide.</text>
        <dbReference type="EC" id="3.4.11.5"/>
    </reaction>
</comment>
<dbReference type="InterPro" id="IPR029058">
    <property type="entry name" value="AB_hydrolase_fold"/>
</dbReference>
<evidence type="ECO:0000256" key="2">
    <source>
        <dbReference type="ARBA" id="ARBA00004496"/>
    </source>
</evidence>
<protein>
    <recommendedName>
        <fullName evidence="8 9">Proline iminopeptidase</fullName>
        <shortName evidence="8">PIP</shortName>
        <ecNumber evidence="8 9">3.4.11.5</ecNumber>
    </recommendedName>
    <alternativeName>
        <fullName evidence="8">Prolyl aminopeptidase</fullName>
    </alternativeName>
</protein>
<dbReference type="GO" id="GO:0004177">
    <property type="term" value="F:aminopeptidase activity"/>
    <property type="evidence" value="ECO:0007669"/>
    <property type="project" value="UniProtKB-KW"/>
</dbReference>
<keyword evidence="7 8" id="KW-0378">Hydrolase</keyword>
<evidence type="ECO:0000313" key="11">
    <source>
        <dbReference type="EMBL" id="MFD0927029.1"/>
    </source>
</evidence>
<feature type="domain" description="AB hydrolase-1" evidence="10">
    <location>
        <begin position="35"/>
        <end position="300"/>
    </location>
</feature>
<evidence type="ECO:0000256" key="5">
    <source>
        <dbReference type="ARBA" id="ARBA00022490"/>
    </source>
</evidence>
<comment type="similarity">
    <text evidence="3 8 9">Belongs to the peptidase S33 family.</text>
</comment>
<dbReference type="PIRSF" id="PIRSF006431">
    <property type="entry name" value="Pept_S33"/>
    <property type="match status" value="1"/>
</dbReference>
<proteinExistence type="inferred from homology"/>
<dbReference type="Pfam" id="PF00561">
    <property type="entry name" value="Abhydrolase_1"/>
    <property type="match status" value="1"/>
</dbReference>
<evidence type="ECO:0000256" key="3">
    <source>
        <dbReference type="ARBA" id="ARBA00010088"/>
    </source>
</evidence>
<keyword evidence="6 8" id="KW-0645">Protease</keyword>
<dbReference type="RefSeq" id="WP_253648708.1">
    <property type="nucleotide sequence ID" value="NZ_BAAAMO010000006.1"/>
</dbReference>
<dbReference type="EC" id="3.4.11.5" evidence="8 9"/>
<dbReference type="PRINTS" id="PR00793">
    <property type="entry name" value="PROAMNOPTASE"/>
</dbReference>
<organism evidence="11 12">
    <name type="scientific">Williamsia deligens</name>
    <dbReference type="NCBI Taxonomy" id="321325"/>
    <lineage>
        <taxon>Bacteria</taxon>
        <taxon>Bacillati</taxon>
        <taxon>Actinomycetota</taxon>
        <taxon>Actinomycetes</taxon>
        <taxon>Mycobacteriales</taxon>
        <taxon>Nocardiaceae</taxon>
        <taxon>Williamsia</taxon>
    </lineage>
</organism>
<dbReference type="EMBL" id="JBHTIL010000002">
    <property type="protein sequence ID" value="MFD0927029.1"/>
    <property type="molecule type" value="Genomic_DNA"/>
</dbReference>
<evidence type="ECO:0000256" key="9">
    <source>
        <dbReference type="RuleBase" id="RU003421"/>
    </source>
</evidence>
<dbReference type="Proteomes" id="UP001597068">
    <property type="component" value="Unassembled WGS sequence"/>
</dbReference>
<dbReference type="InterPro" id="IPR005944">
    <property type="entry name" value="Pro_iminopeptidase"/>
</dbReference>
<gene>
    <name evidence="11" type="primary">pip</name>
    <name evidence="11" type="ORF">ACFQ04_14925</name>
</gene>
<dbReference type="InterPro" id="IPR000073">
    <property type="entry name" value="AB_hydrolase_1"/>
</dbReference>
<evidence type="ECO:0000313" key="12">
    <source>
        <dbReference type="Proteomes" id="UP001597068"/>
    </source>
</evidence>
<name>A0ABW3GEB5_9NOCA</name>
<evidence type="ECO:0000256" key="8">
    <source>
        <dbReference type="PIRNR" id="PIRNR006431"/>
    </source>
</evidence>
<keyword evidence="4 8" id="KW-0031">Aminopeptidase</keyword>
<evidence type="ECO:0000256" key="1">
    <source>
        <dbReference type="ARBA" id="ARBA00001585"/>
    </source>
</evidence>
<evidence type="ECO:0000256" key="6">
    <source>
        <dbReference type="ARBA" id="ARBA00022670"/>
    </source>
</evidence>
<sequence>MRELYPPIEPYSSEMLDVGEGQRIHVECSGAPDGKPVVFVHGGPGGGTSPEQRRFFDPAAYRIVLFDQRGCGKSTPHIADGADLSVNTTDRLVADMERIREHLGIDRWMVFGGSWGSTLGLTYAQTHPHRVTELVLRGIFLLRRSEIDWYYNGGAAHVFPDLWEGYLAPVPADERDGDLVAAYARLLASDDPTVAQAAATAWTNWEQSTSHLLPRPDDGEVDVRFDLAFARIENHYFTHGGFLDDGQLLRDIDRIADIPGVIVQGRYDVVCPVRSAWDLHRAWPSARLHIVDDAGHASFEPGIVHHLVEATDGFRPTTEQEGVPA</sequence>
<dbReference type="PANTHER" id="PTHR43722">
    <property type="entry name" value="PROLINE IMINOPEPTIDASE"/>
    <property type="match status" value="1"/>
</dbReference>
<dbReference type="NCBIfam" id="TIGR01249">
    <property type="entry name" value="pro_imino_pep_1"/>
    <property type="match status" value="1"/>
</dbReference>
<keyword evidence="5 8" id="KW-0963">Cytoplasm</keyword>
<evidence type="ECO:0000259" key="10">
    <source>
        <dbReference type="Pfam" id="PF00561"/>
    </source>
</evidence>